<feature type="compositionally biased region" description="Polar residues" evidence="8">
    <location>
        <begin position="812"/>
        <end position="825"/>
    </location>
</feature>
<dbReference type="GO" id="GO:0033314">
    <property type="term" value="P:mitotic DNA replication checkpoint signaling"/>
    <property type="evidence" value="ECO:0007669"/>
    <property type="project" value="TreeGrafter"/>
</dbReference>
<dbReference type="GeneID" id="70244972"/>
<protein>
    <submittedName>
        <fullName evidence="10">Rad17 cell cycle checkpoint protein-domain-containing protein</fullName>
    </submittedName>
</protein>
<organism evidence="10 11">
    <name type="scientific">Talaromyces proteolyticus</name>
    <dbReference type="NCBI Taxonomy" id="1131652"/>
    <lineage>
        <taxon>Eukaryota</taxon>
        <taxon>Fungi</taxon>
        <taxon>Dikarya</taxon>
        <taxon>Ascomycota</taxon>
        <taxon>Pezizomycotina</taxon>
        <taxon>Eurotiomycetes</taxon>
        <taxon>Eurotiomycetidae</taxon>
        <taxon>Eurotiales</taxon>
        <taxon>Trichocomaceae</taxon>
        <taxon>Talaromyces</taxon>
        <taxon>Talaromyces sect. Bacilispori</taxon>
    </lineage>
</organism>
<reference evidence="10" key="1">
    <citation type="submission" date="2021-12" db="EMBL/GenBank/DDBJ databases">
        <title>Convergent genome expansion in fungi linked to evolution of root-endophyte symbiosis.</title>
        <authorList>
            <consortium name="DOE Joint Genome Institute"/>
            <person name="Ke Y.-H."/>
            <person name="Bonito G."/>
            <person name="Liao H.-L."/>
            <person name="Looney B."/>
            <person name="Rojas-Flechas A."/>
            <person name="Nash J."/>
            <person name="Hameed K."/>
            <person name="Schadt C."/>
            <person name="Martin F."/>
            <person name="Crous P.W."/>
            <person name="Miettinen O."/>
            <person name="Magnuson J.K."/>
            <person name="Labbe J."/>
            <person name="Jacobson D."/>
            <person name="Doktycz M.J."/>
            <person name="Veneault-Fourrey C."/>
            <person name="Kuo A."/>
            <person name="Mondo S."/>
            <person name="Calhoun S."/>
            <person name="Riley R."/>
            <person name="Ohm R."/>
            <person name="LaButti K."/>
            <person name="Andreopoulos B."/>
            <person name="Pangilinan J."/>
            <person name="Nolan M."/>
            <person name="Tritt A."/>
            <person name="Clum A."/>
            <person name="Lipzen A."/>
            <person name="Daum C."/>
            <person name="Barry K."/>
            <person name="Grigoriev I.V."/>
            <person name="Vilgalys R."/>
        </authorList>
    </citation>
    <scope>NUCLEOTIDE SEQUENCE</scope>
    <source>
        <strain evidence="10">PMI_201</strain>
    </source>
</reference>
<evidence type="ECO:0000256" key="5">
    <source>
        <dbReference type="ARBA" id="ARBA00022840"/>
    </source>
</evidence>
<dbReference type="RefSeq" id="XP_046065636.1">
    <property type="nucleotide sequence ID" value="XM_046214685.1"/>
</dbReference>
<dbReference type="Gene3D" id="3.40.50.300">
    <property type="entry name" value="P-loop containing nucleotide triphosphate hydrolases"/>
    <property type="match status" value="1"/>
</dbReference>
<dbReference type="GO" id="GO:0003689">
    <property type="term" value="F:DNA clamp loader activity"/>
    <property type="evidence" value="ECO:0007669"/>
    <property type="project" value="TreeGrafter"/>
</dbReference>
<evidence type="ECO:0000256" key="6">
    <source>
        <dbReference type="ARBA" id="ARBA00023242"/>
    </source>
</evidence>
<dbReference type="InterPro" id="IPR004582">
    <property type="entry name" value="Checkpoint_prot_Rad17_Rad24"/>
</dbReference>
<feature type="domain" description="Checkpoint protein RAD24-like helical bundle" evidence="9">
    <location>
        <begin position="516"/>
        <end position="653"/>
    </location>
</feature>
<sequence length="865" mass="95750">MAAPPAKRQRKLVVLSSSDNDEETLSFDHSRSPTATSSAELTNSRSRRQQSSPTKSPAKTRARTQKSASASTTTMKKRKERTNTVETSPRSLHRFFQPATEEQRWSSNRPAAAVAAQKQKLEVDDAEEIEDDLIEDDYGSFDEIFEQFKVKEKTSTVKISEQQKAKVSLKNGGVGRSSRPQRRFILDGDEQKKGAASGNVGRKELGQIDSRPWPERYAPVDIQELAVHKRKVADVHGWLSAAFSSENKHKILVLHGPAGCGKTTTISLLSQALGFSIVEWKNPVDTEGADGKYTSLNAQFDEFLNRSGGFGSLDLSGSPTIEPTQGSMPNRIVLIEEFPSSMSWGSSALTPFRTSLRRYLASQSKLGDYNSADATPPVVIIISETRLATNASISDNLTMHRLLGPEIYTNPGTSTIEFNPVAPTFMRKALDLVLKKEARHSMRKRIPGPCVLKKFSELGDIRSAISSLEFFCLRGDENGGDWGGRVAAKAKSSSRAGDAPLTLMEKESLEIITQREASLGLFHAVGKVVYNKREDASLQEQPDFVAPPPHLQHLERRKVSLVSVEDLMNETSTDVQTFAAALHENYPPSCDGPSFTDSLNACIENLSDSDILGSESRPLLSSSRMGVGMARSHLQGYGASVDRLRQDEISFHIAVRGLLFSLPHPVRRRVEQGASGKRISDAYKMYFPTSQRLWKDIEEMDGLIGIWERHFLDPTNIQSGSNTRSAGVESWKFNQMNVTSAARGFETNQHSEPIRSMVSREEVLLHQLPYLSMICSRASQTRGLDRKSLGRITQFQGIRGPSDDIPEDLNDSEMNAVNDWSTDPMPSTRRAGRPGFRSSKTTTDNSPEIQEAVENLLLSDDEIED</sequence>
<dbReference type="Pfam" id="PF03215">
    <property type="entry name" value="Rad17"/>
    <property type="match status" value="1"/>
</dbReference>
<feature type="region of interest" description="Disordered" evidence="8">
    <location>
        <begin position="795"/>
        <end position="865"/>
    </location>
</feature>
<dbReference type="Proteomes" id="UP001201262">
    <property type="component" value="Unassembled WGS sequence"/>
</dbReference>
<dbReference type="AlphaFoldDB" id="A0AAD4PUD6"/>
<dbReference type="PANTHER" id="PTHR12172:SF0">
    <property type="entry name" value="CELL CYCLE CHECKPOINT PROTEIN RAD17"/>
    <property type="match status" value="1"/>
</dbReference>
<dbReference type="EMBL" id="JAJTJA010000016">
    <property type="protein sequence ID" value="KAH8689210.1"/>
    <property type="molecule type" value="Genomic_DNA"/>
</dbReference>
<feature type="region of interest" description="Disordered" evidence="8">
    <location>
        <begin position="1"/>
        <end position="119"/>
    </location>
</feature>
<evidence type="ECO:0000313" key="10">
    <source>
        <dbReference type="EMBL" id="KAH8689210.1"/>
    </source>
</evidence>
<feature type="compositionally biased region" description="Polar residues" evidence="8">
    <location>
        <begin position="838"/>
        <end position="848"/>
    </location>
</feature>
<comment type="similarity">
    <text evidence="2">Belongs to the rad17/RAD24 family.</text>
</comment>
<comment type="caution">
    <text evidence="10">The sequence shown here is derived from an EMBL/GenBank/DDBJ whole genome shotgun (WGS) entry which is preliminary data.</text>
</comment>
<dbReference type="GO" id="GO:0003682">
    <property type="term" value="F:chromatin binding"/>
    <property type="evidence" value="ECO:0007669"/>
    <property type="project" value="TreeGrafter"/>
</dbReference>
<evidence type="ECO:0000256" key="1">
    <source>
        <dbReference type="ARBA" id="ARBA00004123"/>
    </source>
</evidence>
<evidence type="ECO:0000256" key="4">
    <source>
        <dbReference type="ARBA" id="ARBA00022763"/>
    </source>
</evidence>
<dbReference type="InterPro" id="IPR057927">
    <property type="entry name" value="RAD24-like_helical"/>
</dbReference>
<dbReference type="Pfam" id="PF25812">
    <property type="entry name" value="RAD24_helical"/>
    <property type="match status" value="1"/>
</dbReference>
<name>A0AAD4PUD6_9EURO</name>
<gene>
    <name evidence="10" type="ORF">BGW36DRAFT_365739</name>
</gene>
<feature type="compositionally biased region" description="Polar residues" evidence="8">
    <location>
        <begin position="32"/>
        <end position="57"/>
    </location>
</feature>
<evidence type="ECO:0000256" key="3">
    <source>
        <dbReference type="ARBA" id="ARBA00022741"/>
    </source>
</evidence>
<keyword evidence="5" id="KW-0067">ATP-binding</keyword>
<dbReference type="GO" id="GO:0006281">
    <property type="term" value="P:DNA repair"/>
    <property type="evidence" value="ECO:0007669"/>
    <property type="project" value="InterPro"/>
</dbReference>
<dbReference type="SUPFAM" id="SSF52540">
    <property type="entry name" value="P-loop containing nucleoside triphosphate hydrolases"/>
    <property type="match status" value="1"/>
</dbReference>
<dbReference type="GO" id="GO:0000077">
    <property type="term" value="P:DNA damage checkpoint signaling"/>
    <property type="evidence" value="ECO:0007669"/>
    <property type="project" value="TreeGrafter"/>
</dbReference>
<evidence type="ECO:0000313" key="11">
    <source>
        <dbReference type="Proteomes" id="UP001201262"/>
    </source>
</evidence>
<dbReference type="GO" id="GO:0005634">
    <property type="term" value="C:nucleus"/>
    <property type="evidence" value="ECO:0007669"/>
    <property type="project" value="UniProtKB-SubCell"/>
</dbReference>
<proteinExistence type="inferred from homology"/>
<evidence type="ECO:0000256" key="8">
    <source>
        <dbReference type="SAM" id="MobiDB-lite"/>
    </source>
</evidence>
<dbReference type="GO" id="GO:0005524">
    <property type="term" value="F:ATP binding"/>
    <property type="evidence" value="ECO:0007669"/>
    <property type="project" value="UniProtKB-KW"/>
</dbReference>
<keyword evidence="11" id="KW-1185">Reference proteome</keyword>
<keyword evidence="4" id="KW-0227">DNA damage</keyword>
<dbReference type="InterPro" id="IPR027417">
    <property type="entry name" value="P-loop_NTPase"/>
</dbReference>
<evidence type="ECO:0000256" key="2">
    <source>
        <dbReference type="ARBA" id="ARBA00006168"/>
    </source>
</evidence>
<dbReference type="PANTHER" id="PTHR12172">
    <property type="entry name" value="CELL CYCLE CHECKPOINT PROTEIN RAD17"/>
    <property type="match status" value="1"/>
</dbReference>
<comment type="subcellular location">
    <subcellularLocation>
        <location evidence="1">Nucleus</location>
    </subcellularLocation>
</comment>
<keyword evidence="3" id="KW-0547">Nucleotide-binding</keyword>
<feature type="compositionally biased region" description="Polar residues" evidence="8">
    <location>
        <begin position="65"/>
        <end position="74"/>
    </location>
</feature>
<keyword evidence="6" id="KW-0539">Nucleus</keyword>
<keyword evidence="7" id="KW-0131">Cell cycle</keyword>
<evidence type="ECO:0000256" key="7">
    <source>
        <dbReference type="ARBA" id="ARBA00023306"/>
    </source>
</evidence>
<accession>A0AAD4PUD6</accession>
<evidence type="ECO:0000259" key="9">
    <source>
        <dbReference type="Pfam" id="PF25812"/>
    </source>
</evidence>